<dbReference type="Proteomes" id="UP001283361">
    <property type="component" value="Unassembled WGS sequence"/>
</dbReference>
<name>A0AAE0ZVL4_9GAST</name>
<dbReference type="PROSITE" id="PS51984">
    <property type="entry name" value="CPB1"/>
    <property type="match status" value="1"/>
</dbReference>
<evidence type="ECO:0000256" key="2">
    <source>
        <dbReference type="SAM" id="MobiDB-lite"/>
    </source>
</evidence>
<proteinExistence type="predicted"/>
<dbReference type="InterPro" id="IPR033699">
    <property type="entry name" value="POLO_box_Plk4_1"/>
</dbReference>
<keyword evidence="7" id="KW-1185">Reference proteome</keyword>
<feature type="region of interest" description="Disordered" evidence="2">
    <location>
        <begin position="668"/>
        <end position="687"/>
    </location>
</feature>
<feature type="compositionally biased region" description="Low complexity" evidence="2">
    <location>
        <begin position="789"/>
        <end position="800"/>
    </location>
</feature>
<organism evidence="6 7">
    <name type="scientific">Elysia crispata</name>
    <name type="common">lettuce slug</name>
    <dbReference type="NCBI Taxonomy" id="231223"/>
    <lineage>
        <taxon>Eukaryota</taxon>
        <taxon>Metazoa</taxon>
        <taxon>Spiralia</taxon>
        <taxon>Lophotrochozoa</taxon>
        <taxon>Mollusca</taxon>
        <taxon>Gastropoda</taxon>
        <taxon>Heterobranchia</taxon>
        <taxon>Euthyneura</taxon>
        <taxon>Panpulmonata</taxon>
        <taxon>Sacoglossa</taxon>
        <taxon>Placobranchoidea</taxon>
        <taxon>Plakobranchidae</taxon>
        <taxon>Elysia</taxon>
    </lineage>
</organism>
<dbReference type="InterPro" id="IPR000959">
    <property type="entry name" value="POLO_box_dom"/>
</dbReference>
<accession>A0AAE0ZVL4</accession>
<dbReference type="Gene3D" id="3.30.1120.120">
    <property type="match status" value="1"/>
</dbReference>
<evidence type="ECO:0000313" key="7">
    <source>
        <dbReference type="Proteomes" id="UP001283361"/>
    </source>
</evidence>
<dbReference type="PROSITE" id="PS51985">
    <property type="entry name" value="CPB2"/>
    <property type="match status" value="1"/>
</dbReference>
<sequence length="1008" mass="110907">MELGEKSSTGVTELHRAENNRGTRCYTRHSGGTCVRGDSHGGVVREGTRHRDVGSRNGAVYEKERQPLRPKHISGISDETDKQRLTLTERSAESFCPLAFSAQTVKSRMEPPPPQICTVRLKSFRQRINRTVMTITDSGYVSMEIMCRHSNQSNSEEITKELFHISPDGRNVEVYQNVDGVAVLEGCPLPDQPYKLFTYPDLPGKQMKKYQHAYKFVELVKSRTAKVMLVTDTAQCKLMENSVPADFKADFHNGSSVVISKSTVTVTDKAGGSLTFDVQSVSQYISPDTLQLVQHAYMCHHKCLEIERTVSSIHTPGGNNEMFPVTIGSRKSPYRIASVSQESTSLNNAGRNDHVELPLLPQYHQQSESQVQTWLGQGEELSCKDDLQARSMGESICSEKELCDLLERQLDEFNGSSRGSSLINMSRSVTPQKRSSITQWDNTKNTKTQALFQQVSTNPLPAAGASLDQSNKSYIQQPNIHSTFPTMSNEQFFLHTSNAPYSEQLFAVPSSSPQNLENIAANFFTSPTQGIFSMGNDCSYSQVKTEPVASLVCSIRSNHVDEKHQLALSTPSRDTLLQQQQDRHDPQDIISLKRSHQYHHQDEHTRLLLEHRHSWVQGQLEHEALGAGVRRALFNNLDMDLSLPISSPASTSGTQALQHDLLAIKPTPSLDLSDCGDRPDGGRQPQIDNTQDLLLHQSVSDNCVEEFNTSFDFISNNQDSKDAILAPVIGEEVLKQADISHISSTQAVVMSPQIIRPHELVLVQASAADDFHVSQPSPLLRCSPPQATPQNDSQQSSNPQLTLNASLDHSLPETSQKGFTIPGMTLGLVKPHKNHMDKRRGSNSVIPSGCGCSNSSSSSSSNNTSCCLDLPSPQPTLPCLALPPQLRHSLDISASSHYSDSSAPSSSGAGDVVRQLFVPYTGWASLHATGAVWILYNDGTQVGIKSTEPAMIYVDQDGKENRYSTTDTVPEIVRLKLEKLPSIVDQLMKAPVAITPGQLSHTGSTHKA</sequence>
<feature type="domain" description="POLO box" evidence="3">
    <location>
        <begin position="912"/>
        <end position="989"/>
    </location>
</feature>
<dbReference type="InterPro" id="IPR033696">
    <property type="entry name" value="POLO_box_Plk4_C"/>
</dbReference>
<gene>
    <name evidence="6" type="ORF">RRG08_017084</name>
</gene>
<evidence type="ECO:0000313" key="6">
    <source>
        <dbReference type="EMBL" id="KAK3776148.1"/>
    </source>
</evidence>
<evidence type="ECO:0000259" key="5">
    <source>
        <dbReference type="PROSITE" id="PS51985"/>
    </source>
</evidence>
<feature type="domain" description="Cryptic POLO box 1 (CPB1)" evidence="4">
    <location>
        <begin position="108"/>
        <end position="223"/>
    </location>
</feature>
<protein>
    <submittedName>
        <fullName evidence="6">Uncharacterized protein</fullName>
    </submittedName>
</protein>
<dbReference type="InterPro" id="IPR047108">
    <property type="entry name" value="Plk4-like_POLO_box_2_sf"/>
</dbReference>
<dbReference type="CDD" id="cd13116">
    <property type="entry name" value="POLO_box_Plk4_3"/>
    <property type="match status" value="1"/>
</dbReference>
<dbReference type="InterPro" id="IPR046437">
    <property type="entry name" value="Ser_Thr-PK_POLO_box_1_sf"/>
</dbReference>
<feature type="region of interest" description="Disordered" evidence="2">
    <location>
        <begin position="775"/>
        <end position="800"/>
    </location>
</feature>
<feature type="domain" description="Cryptic POLO box 2 (CPB2)" evidence="5">
    <location>
        <begin position="224"/>
        <end position="337"/>
    </location>
</feature>
<dbReference type="Pfam" id="PF18409">
    <property type="entry name" value="Plk4_PB2"/>
    <property type="match status" value="1"/>
</dbReference>
<comment type="caution">
    <text evidence="6">The sequence shown here is derived from an EMBL/GenBank/DDBJ whole genome shotgun (WGS) entry which is preliminary data.</text>
</comment>
<keyword evidence="1" id="KW-0832">Ubl conjugation</keyword>
<dbReference type="InterPro" id="IPR033698">
    <property type="entry name" value="POLO_box_Plk4_2"/>
</dbReference>
<dbReference type="SUPFAM" id="SSF82615">
    <property type="entry name" value="Polo-box domain"/>
    <property type="match status" value="1"/>
</dbReference>
<evidence type="ECO:0000259" key="3">
    <source>
        <dbReference type="PROSITE" id="PS50078"/>
    </source>
</evidence>
<dbReference type="Pfam" id="PF18190">
    <property type="entry name" value="Plk4_PB1"/>
    <property type="match status" value="1"/>
</dbReference>
<dbReference type="AlphaFoldDB" id="A0AAE0ZVL4"/>
<reference evidence="6" key="1">
    <citation type="journal article" date="2023" name="G3 (Bethesda)">
        <title>A reference genome for the long-term kleptoplast-retaining sea slug Elysia crispata morphotype clarki.</title>
        <authorList>
            <person name="Eastman K.E."/>
            <person name="Pendleton A.L."/>
            <person name="Shaikh M.A."/>
            <person name="Suttiyut T."/>
            <person name="Ogas R."/>
            <person name="Tomko P."/>
            <person name="Gavelis G."/>
            <person name="Widhalm J.R."/>
            <person name="Wisecaver J.H."/>
        </authorList>
    </citation>
    <scope>NUCLEOTIDE SEQUENCE</scope>
    <source>
        <strain evidence="6">ECLA1</strain>
    </source>
</reference>
<evidence type="ECO:0000256" key="1">
    <source>
        <dbReference type="ARBA" id="ARBA00022843"/>
    </source>
</evidence>
<dbReference type="EMBL" id="JAWDGP010003246">
    <property type="protein sequence ID" value="KAK3776148.1"/>
    <property type="molecule type" value="Genomic_DNA"/>
</dbReference>
<evidence type="ECO:0000259" key="4">
    <source>
        <dbReference type="PROSITE" id="PS51984"/>
    </source>
</evidence>
<dbReference type="Gene3D" id="3.30.1120.130">
    <property type="match status" value="1"/>
</dbReference>
<dbReference type="Gene3D" id="2.40.50.930">
    <property type="match status" value="1"/>
</dbReference>
<dbReference type="PROSITE" id="PS50078">
    <property type="entry name" value="POLO_BOX"/>
    <property type="match status" value="1"/>
</dbReference>